<gene>
    <name evidence="2" type="ORF">J3R30DRAFT_3702525</name>
</gene>
<dbReference type="EMBL" id="JAOTPV010000008">
    <property type="protein sequence ID" value="KAJ4479277.1"/>
    <property type="molecule type" value="Genomic_DNA"/>
</dbReference>
<sequence>MVDSFLNNSKFAEPLSDMLERTTIDTPLDDLQTQPSFLPKLTDLSLEIVPRTELILKLIRARWKAPNHQETADRSSPDCLSPTHNQGNGSTEGDDGSRGDMDCREDGRDLYDKVDGRPVGIDGRQGKSVVDKELEASKWRGVYLSLTTQTQNVARVISSRDVQGAKDEGNAGGVAIELRDVDEAPPSIAKVQAQTAEANTTEDNPAILDLTLSDTSSKPSPNSNVTDITLLERLRIRCINTTNPSDRMEAEKLWKSCEWYRAQGMVVFVDYLGMKGAAL</sequence>
<dbReference type="Proteomes" id="UP001150266">
    <property type="component" value="Unassembled WGS sequence"/>
</dbReference>
<protein>
    <submittedName>
        <fullName evidence="2">Uncharacterized protein</fullName>
    </submittedName>
</protein>
<accession>A0A9W9AEN3</accession>
<evidence type="ECO:0000313" key="3">
    <source>
        <dbReference type="Proteomes" id="UP001150266"/>
    </source>
</evidence>
<feature type="compositionally biased region" description="Basic and acidic residues" evidence="1">
    <location>
        <begin position="95"/>
        <end position="116"/>
    </location>
</feature>
<feature type="compositionally biased region" description="Polar residues" evidence="1">
    <location>
        <begin position="82"/>
        <end position="91"/>
    </location>
</feature>
<organism evidence="2 3">
    <name type="scientific">Lentinula aciculospora</name>
    <dbReference type="NCBI Taxonomy" id="153920"/>
    <lineage>
        <taxon>Eukaryota</taxon>
        <taxon>Fungi</taxon>
        <taxon>Dikarya</taxon>
        <taxon>Basidiomycota</taxon>
        <taxon>Agaricomycotina</taxon>
        <taxon>Agaricomycetes</taxon>
        <taxon>Agaricomycetidae</taxon>
        <taxon>Agaricales</taxon>
        <taxon>Marasmiineae</taxon>
        <taxon>Omphalotaceae</taxon>
        <taxon>Lentinula</taxon>
    </lineage>
</organism>
<keyword evidence="3" id="KW-1185">Reference proteome</keyword>
<comment type="caution">
    <text evidence="2">The sequence shown here is derived from an EMBL/GenBank/DDBJ whole genome shotgun (WGS) entry which is preliminary data.</text>
</comment>
<proteinExistence type="predicted"/>
<evidence type="ECO:0000256" key="1">
    <source>
        <dbReference type="SAM" id="MobiDB-lite"/>
    </source>
</evidence>
<evidence type="ECO:0000313" key="2">
    <source>
        <dbReference type="EMBL" id="KAJ4479277.1"/>
    </source>
</evidence>
<feature type="region of interest" description="Disordered" evidence="1">
    <location>
        <begin position="67"/>
        <end position="124"/>
    </location>
</feature>
<dbReference type="AlphaFoldDB" id="A0A9W9AEN3"/>
<name>A0A9W9AEN3_9AGAR</name>
<reference evidence="2" key="1">
    <citation type="submission" date="2022-08" db="EMBL/GenBank/DDBJ databases">
        <title>A Global Phylogenomic Analysis of the Shiitake Genus Lentinula.</title>
        <authorList>
            <consortium name="DOE Joint Genome Institute"/>
            <person name="Sierra-Patev S."/>
            <person name="Min B."/>
            <person name="Naranjo-Ortiz M."/>
            <person name="Looney B."/>
            <person name="Konkel Z."/>
            <person name="Slot J.C."/>
            <person name="Sakamoto Y."/>
            <person name="Steenwyk J.L."/>
            <person name="Rokas A."/>
            <person name="Carro J."/>
            <person name="Camarero S."/>
            <person name="Ferreira P."/>
            <person name="Molpeceres G."/>
            <person name="Ruiz-Duenas F.J."/>
            <person name="Serrano A."/>
            <person name="Henrissat B."/>
            <person name="Drula E."/>
            <person name="Hughes K.W."/>
            <person name="Mata J.L."/>
            <person name="Ishikawa N.K."/>
            <person name="Vargas-Isla R."/>
            <person name="Ushijima S."/>
            <person name="Smith C.A."/>
            <person name="Ahrendt S."/>
            <person name="Andreopoulos W."/>
            <person name="He G."/>
            <person name="Labutti K."/>
            <person name="Lipzen A."/>
            <person name="Ng V."/>
            <person name="Riley R."/>
            <person name="Sandor L."/>
            <person name="Barry K."/>
            <person name="Martinez A.T."/>
            <person name="Xiao Y."/>
            <person name="Gibbons J.G."/>
            <person name="Terashima K."/>
            <person name="Grigoriev I.V."/>
            <person name="Hibbett D.S."/>
        </authorList>
    </citation>
    <scope>NUCLEOTIDE SEQUENCE</scope>
    <source>
        <strain evidence="2">JLM2183</strain>
    </source>
</reference>